<keyword evidence="6" id="KW-1185">Reference proteome</keyword>
<evidence type="ECO:0000313" key="5">
    <source>
        <dbReference type="EMBL" id="TBW55740.1"/>
    </source>
</evidence>
<dbReference type="SUPFAM" id="SSF46689">
    <property type="entry name" value="Homeodomain-like"/>
    <property type="match status" value="2"/>
</dbReference>
<keyword evidence="1" id="KW-0805">Transcription regulation</keyword>
<dbReference type="InterPro" id="IPR009057">
    <property type="entry name" value="Homeodomain-like_sf"/>
</dbReference>
<protein>
    <submittedName>
        <fullName evidence="5">GlxA family transcriptional regulator</fullName>
    </submittedName>
</protein>
<dbReference type="Gene3D" id="1.10.10.60">
    <property type="entry name" value="Homeodomain-like"/>
    <property type="match status" value="1"/>
</dbReference>
<keyword evidence="2" id="KW-0238">DNA-binding</keyword>
<dbReference type="InterPro" id="IPR018060">
    <property type="entry name" value="HTH_AraC"/>
</dbReference>
<dbReference type="PRINTS" id="PR00032">
    <property type="entry name" value="HTHARAC"/>
</dbReference>
<comment type="caution">
    <text evidence="5">The sequence shown here is derived from an EMBL/GenBank/DDBJ whole genome shotgun (WGS) entry which is preliminary data.</text>
</comment>
<dbReference type="InterPro" id="IPR018062">
    <property type="entry name" value="HTH_AraC-typ_CS"/>
</dbReference>
<dbReference type="PANTHER" id="PTHR43130">
    <property type="entry name" value="ARAC-FAMILY TRANSCRIPTIONAL REGULATOR"/>
    <property type="match status" value="1"/>
</dbReference>
<evidence type="ECO:0000313" key="6">
    <source>
        <dbReference type="Proteomes" id="UP000313645"/>
    </source>
</evidence>
<gene>
    <name evidence="5" type="ORF">EZI54_11260</name>
</gene>
<name>A0ABY1ZKG2_9GAMM</name>
<dbReference type="PROSITE" id="PS01124">
    <property type="entry name" value="HTH_ARAC_FAMILY_2"/>
    <property type="match status" value="1"/>
</dbReference>
<evidence type="ECO:0000259" key="4">
    <source>
        <dbReference type="PROSITE" id="PS01124"/>
    </source>
</evidence>
<accession>A0ABY1ZKG2</accession>
<reference evidence="5 6" key="1">
    <citation type="submission" date="2019-02" db="EMBL/GenBank/DDBJ databases">
        <title>Marinobacter halodurans sp. nov., a marine bacterium isolated from sea tidal flat.</title>
        <authorList>
            <person name="Yoo Y."/>
            <person name="Lee D.W."/>
            <person name="Kim B.S."/>
            <person name="Kim J.-J."/>
        </authorList>
    </citation>
    <scope>NUCLEOTIDE SEQUENCE [LARGE SCALE GENOMIC DNA]</scope>
    <source>
        <strain evidence="5 6">YJ-S3-2</strain>
    </source>
</reference>
<dbReference type="PANTHER" id="PTHR43130:SF3">
    <property type="entry name" value="HTH-TYPE TRANSCRIPTIONAL REGULATOR RV1931C"/>
    <property type="match status" value="1"/>
</dbReference>
<dbReference type="EMBL" id="SJDL01000015">
    <property type="protein sequence ID" value="TBW55740.1"/>
    <property type="molecule type" value="Genomic_DNA"/>
</dbReference>
<dbReference type="InterPro" id="IPR052158">
    <property type="entry name" value="INH-QAR"/>
</dbReference>
<evidence type="ECO:0000256" key="2">
    <source>
        <dbReference type="ARBA" id="ARBA00023125"/>
    </source>
</evidence>
<evidence type="ECO:0000256" key="3">
    <source>
        <dbReference type="ARBA" id="ARBA00023163"/>
    </source>
</evidence>
<dbReference type="Proteomes" id="UP000313645">
    <property type="component" value="Unassembled WGS sequence"/>
</dbReference>
<keyword evidence="3" id="KW-0804">Transcription</keyword>
<dbReference type="Pfam" id="PF01965">
    <property type="entry name" value="DJ-1_PfpI"/>
    <property type="match status" value="1"/>
</dbReference>
<dbReference type="Pfam" id="PF12833">
    <property type="entry name" value="HTH_18"/>
    <property type="match status" value="1"/>
</dbReference>
<dbReference type="SUPFAM" id="SSF52317">
    <property type="entry name" value="Class I glutamine amidotransferase-like"/>
    <property type="match status" value="1"/>
</dbReference>
<proteinExistence type="predicted"/>
<organism evidence="5 6">
    <name type="scientific">Marinobacter halodurans</name>
    <dbReference type="NCBI Taxonomy" id="2528979"/>
    <lineage>
        <taxon>Bacteria</taxon>
        <taxon>Pseudomonadati</taxon>
        <taxon>Pseudomonadota</taxon>
        <taxon>Gammaproteobacteria</taxon>
        <taxon>Pseudomonadales</taxon>
        <taxon>Marinobacteraceae</taxon>
        <taxon>Marinobacter</taxon>
    </lineage>
</organism>
<dbReference type="SMART" id="SM00342">
    <property type="entry name" value="HTH_ARAC"/>
    <property type="match status" value="1"/>
</dbReference>
<feature type="domain" description="HTH araC/xylS-type" evidence="4">
    <location>
        <begin position="239"/>
        <end position="337"/>
    </location>
</feature>
<dbReference type="RefSeq" id="WP_131481985.1">
    <property type="nucleotide sequence ID" value="NZ_SJDL01000015.1"/>
</dbReference>
<dbReference type="InterPro" id="IPR020449">
    <property type="entry name" value="Tscrpt_reg_AraC-type_HTH"/>
</dbReference>
<evidence type="ECO:0000256" key="1">
    <source>
        <dbReference type="ARBA" id="ARBA00023015"/>
    </source>
</evidence>
<dbReference type="InterPro" id="IPR002818">
    <property type="entry name" value="DJ-1/PfpI"/>
</dbReference>
<dbReference type="PROSITE" id="PS00041">
    <property type="entry name" value="HTH_ARAC_FAMILY_1"/>
    <property type="match status" value="1"/>
</dbReference>
<dbReference type="Gene3D" id="3.40.50.880">
    <property type="match status" value="1"/>
</dbReference>
<dbReference type="InterPro" id="IPR029062">
    <property type="entry name" value="Class_I_gatase-like"/>
</dbReference>
<sequence>MVQDHSVDTPAPLSPWATGIEKPLRIAFILREHFSMVAFTAAVDTLVTTNLVTPDPVFEHLTVGVSSGTVLSDLGIEVSTSTTLENLRLDSGRIDMLVVCGGYRSPLEVAPRLLHTLKTAEHQGIRIAGLWNGGIAMAQAGLLNGRECALHPDNHAYVKEHFPTISVSTNAYVIDGAYATCAGPVSTLEMMLKLIGQMLHNAHIVRAVREILSCDQVAEQVGPMPLNVGDDPTFPPALQTLLALMRANIEEPLSLAELAECADISRRQMERLFQTHLDTSPSRHYLELRLVHARRLLLQTNKTILDIALASGFVSSSHFSNCFRDYYGMAPTAARHDRDRDDTH</sequence>
<dbReference type="CDD" id="cd03136">
    <property type="entry name" value="GATase1_AraC_ArgR_like"/>
    <property type="match status" value="1"/>
</dbReference>